<keyword evidence="7" id="KW-1133">Transmembrane helix</keyword>
<evidence type="ECO:0000256" key="4">
    <source>
        <dbReference type="ARBA" id="ARBA00022679"/>
    </source>
</evidence>
<dbReference type="InterPro" id="IPR003661">
    <property type="entry name" value="HisK_dim/P_dom"/>
</dbReference>
<keyword evidence="6" id="KW-0902">Two-component regulatory system</keyword>
<evidence type="ECO:0000256" key="3">
    <source>
        <dbReference type="ARBA" id="ARBA00022553"/>
    </source>
</evidence>
<evidence type="ECO:0000313" key="12">
    <source>
        <dbReference type="Proteomes" id="UP001139409"/>
    </source>
</evidence>
<dbReference type="AlphaFoldDB" id="A0A9X1HQ87"/>
<keyword evidence="7" id="KW-0812">Transmembrane</keyword>
<dbReference type="InterPro" id="IPR050736">
    <property type="entry name" value="Sensor_HK_Regulatory"/>
</dbReference>
<evidence type="ECO:0000313" key="9">
    <source>
        <dbReference type="EMBL" id="MCA6074813.1"/>
    </source>
</evidence>
<evidence type="ECO:0000256" key="6">
    <source>
        <dbReference type="ARBA" id="ARBA00023012"/>
    </source>
</evidence>
<keyword evidence="5 10" id="KW-0418">Kinase</keyword>
<dbReference type="InterPro" id="IPR004358">
    <property type="entry name" value="Sig_transdc_His_kin-like_C"/>
</dbReference>
<gene>
    <name evidence="9" type="ORF">LDX50_08020</name>
    <name evidence="10" type="ORF">LDX50_13990</name>
    <name evidence="11" type="ORF">LDX50_19710</name>
</gene>
<comment type="catalytic activity">
    <reaction evidence="1">
        <text>ATP + protein L-histidine = ADP + protein N-phospho-L-histidine.</text>
        <dbReference type="EC" id="2.7.13.3"/>
    </reaction>
</comment>
<keyword evidence="3" id="KW-0597">Phosphoprotein</keyword>
<dbReference type="SMART" id="SM00387">
    <property type="entry name" value="HATPase_c"/>
    <property type="match status" value="1"/>
</dbReference>
<feature type="transmembrane region" description="Helical" evidence="7">
    <location>
        <begin position="173"/>
        <end position="195"/>
    </location>
</feature>
<keyword evidence="7" id="KW-0472">Membrane</keyword>
<dbReference type="Proteomes" id="UP001139409">
    <property type="component" value="Unassembled WGS sequence"/>
</dbReference>
<dbReference type="PRINTS" id="PR00344">
    <property type="entry name" value="BCTRLSENSOR"/>
</dbReference>
<dbReference type="SUPFAM" id="SSF55874">
    <property type="entry name" value="ATPase domain of HSP90 chaperone/DNA topoisomerase II/histidine kinase"/>
    <property type="match status" value="1"/>
</dbReference>
<dbReference type="RefSeq" id="WP_225697924.1">
    <property type="nucleotide sequence ID" value="NZ_JAIXNE010000002.1"/>
</dbReference>
<dbReference type="SUPFAM" id="SSF47384">
    <property type="entry name" value="Homodimeric domain of signal transducing histidine kinase"/>
    <property type="match status" value="1"/>
</dbReference>
<dbReference type="Gene3D" id="3.30.565.10">
    <property type="entry name" value="Histidine kinase-like ATPase, C-terminal domain"/>
    <property type="match status" value="1"/>
</dbReference>
<name>A0A9X1HQ87_9BACT</name>
<protein>
    <recommendedName>
        <fullName evidence="2">histidine kinase</fullName>
        <ecNumber evidence="2">2.7.13.3</ecNumber>
    </recommendedName>
</protein>
<organism evidence="10 12">
    <name type="scientific">Fulvivirga sedimenti</name>
    <dbReference type="NCBI Taxonomy" id="2879465"/>
    <lineage>
        <taxon>Bacteria</taxon>
        <taxon>Pseudomonadati</taxon>
        <taxon>Bacteroidota</taxon>
        <taxon>Cytophagia</taxon>
        <taxon>Cytophagales</taxon>
        <taxon>Fulvivirgaceae</taxon>
        <taxon>Fulvivirga</taxon>
    </lineage>
</organism>
<sequence>MPYRITREKSYIIMLVIILSLVGLGFIQYLMLRSNLTVSKEKYDQRIAETLALTGDEIYNRTPFSNLLSAIIRQDTVTFPIGLDSLKSAGSQFYRMYLTDRLTRAGISSTFEFAVKDRINGDIYFSSEQFEQGFQEEGNYKIPIEGIIASDCRCAPYLNIRIVDYNRQFWNNVWWYVIPAIIFLVLLTAGFVLLIRIVREQRFLNEVKNDFINHLTHEIKTPVFASSLSLKILEQKSGPDLMPYIQTARTKIEFVKMNVEKILELASLENSNKVLKLETIETAKLVGESVKNIQELNPEREFIVQSECDCEVLADSYHLKNAVINLLENAIKFSNDRIEIGCEAADSMVRISIRDYGEGIDPELRDDIFKKFFRARNGVPGFGIGLSYVKQVVSMMGGSISIESTPGRGSLFTIHIPKSR</sequence>
<dbReference type="EMBL" id="JAIXNE010000004">
    <property type="protein sequence ID" value="MCA6077118.1"/>
    <property type="molecule type" value="Genomic_DNA"/>
</dbReference>
<proteinExistence type="predicted"/>
<evidence type="ECO:0000259" key="8">
    <source>
        <dbReference type="PROSITE" id="PS50109"/>
    </source>
</evidence>
<dbReference type="GO" id="GO:0000155">
    <property type="term" value="F:phosphorelay sensor kinase activity"/>
    <property type="evidence" value="ECO:0007669"/>
    <property type="project" value="InterPro"/>
</dbReference>
<feature type="domain" description="Histidine kinase" evidence="8">
    <location>
        <begin position="214"/>
        <end position="420"/>
    </location>
</feature>
<comment type="caution">
    <text evidence="10">The sequence shown here is derived from an EMBL/GenBank/DDBJ whole genome shotgun (WGS) entry which is preliminary data.</text>
</comment>
<evidence type="ECO:0000256" key="7">
    <source>
        <dbReference type="SAM" id="Phobius"/>
    </source>
</evidence>
<keyword evidence="4" id="KW-0808">Transferase</keyword>
<dbReference type="InterPro" id="IPR036890">
    <property type="entry name" value="HATPase_C_sf"/>
</dbReference>
<dbReference type="CDD" id="cd00082">
    <property type="entry name" value="HisKA"/>
    <property type="match status" value="1"/>
</dbReference>
<evidence type="ECO:0000313" key="10">
    <source>
        <dbReference type="EMBL" id="MCA6075990.1"/>
    </source>
</evidence>
<dbReference type="EC" id="2.7.13.3" evidence="2"/>
<accession>A0A9X1HQ87</accession>
<dbReference type="Gene3D" id="1.10.287.130">
    <property type="match status" value="1"/>
</dbReference>
<keyword evidence="12" id="KW-1185">Reference proteome</keyword>
<dbReference type="EMBL" id="JAIXNE010000002">
    <property type="protein sequence ID" value="MCA6074813.1"/>
    <property type="molecule type" value="Genomic_DNA"/>
</dbReference>
<dbReference type="PANTHER" id="PTHR43711:SF1">
    <property type="entry name" value="HISTIDINE KINASE 1"/>
    <property type="match status" value="1"/>
</dbReference>
<evidence type="ECO:0000256" key="2">
    <source>
        <dbReference type="ARBA" id="ARBA00012438"/>
    </source>
</evidence>
<dbReference type="EMBL" id="JAIXNE010000003">
    <property type="protein sequence ID" value="MCA6075990.1"/>
    <property type="molecule type" value="Genomic_DNA"/>
</dbReference>
<evidence type="ECO:0000313" key="11">
    <source>
        <dbReference type="EMBL" id="MCA6077118.1"/>
    </source>
</evidence>
<dbReference type="Pfam" id="PF02518">
    <property type="entry name" value="HATPase_c"/>
    <property type="match status" value="1"/>
</dbReference>
<dbReference type="InterPro" id="IPR003594">
    <property type="entry name" value="HATPase_dom"/>
</dbReference>
<feature type="transmembrane region" description="Helical" evidence="7">
    <location>
        <begin position="12"/>
        <end position="32"/>
    </location>
</feature>
<evidence type="ECO:0000256" key="5">
    <source>
        <dbReference type="ARBA" id="ARBA00022777"/>
    </source>
</evidence>
<dbReference type="InterPro" id="IPR036097">
    <property type="entry name" value="HisK_dim/P_sf"/>
</dbReference>
<reference evidence="10" key="1">
    <citation type="submission" date="2021-09" db="EMBL/GenBank/DDBJ databases">
        <title>Fulvivirga sp. isolated from coastal sediment.</title>
        <authorList>
            <person name="Yu H."/>
        </authorList>
    </citation>
    <scope>NUCLEOTIDE SEQUENCE</scope>
    <source>
        <strain evidence="10">1062</strain>
    </source>
</reference>
<dbReference type="PROSITE" id="PS50109">
    <property type="entry name" value="HIS_KIN"/>
    <property type="match status" value="1"/>
</dbReference>
<evidence type="ECO:0000256" key="1">
    <source>
        <dbReference type="ARBA" id="ARBA00000085"/>
    </source>
</evidence>
<dbReference type="InterPro" id="IPR005467">
    <property type="entry name" value="His_kinase_dom"/>
</dbReference>
<dbReference type="PANTHER" id="PTHR43711">
    <property type="entry name" value="TWO-COMPONENT HISTIDINE KINASE"/>
    <property type="match status" value="1"/>
</dbReference>